<organism evidence="2 3">
    <name type="scientific">Eleusine coracana subsp. coracana</name>
    <dbReference type="NCBI Taxonomy" id="191504"/>
    <lineage>
        <taxon>Eukaryota</taxon>
        <taxon>Viridiplantae</taxon>
        <taxon>Streptophyta</taxon>
        <taxon>Embryophyta</taxon>
        <taxon>Tracheophyta</taxon>
        <taxon>Spermatophyta</taxon>
        <taxon>Magnoliopsida</taxon>
        <taxon>Liliopsida</taxon>
        <taxon>Poales</taxon>
        <taxon>Poaceae</taxon>
        <taxon>PACMAD clade</taxon>
        <taxon>Chloridoideae</taxon>
        <taxon>Cynodonteae</taxon>
        <taxon>Eleusininae</taxon>
        <taxon>Eleusine</taxon>
    </lineage>
</organism>
<evidence type="ECO:0008006" key="4">
    <source>
        <dbReference type="Google" id="ProtNLM"/>
    </source>
</evidence>
<accession>A0AAV5BLS8</accession>
<evidence type="ECO:0000313" key="3">
    <source>
        <dbReference type="Proteomes" id="UP001054889"/>
    </source>
</evidence>
<keyword evidence="3" id="KW-1185">Reference proteome</keyword>
<reference evidence="2" key="1">
    <citation type="journal article" date="2018" name="DNA Res.">
        <title>Multiple hybrid de novo genome assembly of finger millet, an orphan allotetraploid crop.</title>
        <authorList>
            <person name="Hatakeyama M."/>
            <person name="Aluri S."/>
            <person name="Balachadran M.T."/>
            <person name="Sivarajan S.R."/>
            <person name="Patrignani A."/>
            <person name="Gruter S."/>
            <person name="Poveda L."/>
            <person name="Shimizu-Inatsugi R."/>
            <person name="Baeten J."/>
            <person name="Francoijs K.J."/>
            <person name="Nataraja K.N."/>
            <person name="Reddy Y.A.N."/>
            <person name="Phadnis S."/>
            <person name="Ravikumar R.L."/>
            <person name="Schlapbach R."/>
            <person name="Sreeman S.M."/>
            <person name="Shimizu K.K."/>
        </authorList>
    </citation>
    <scope>NUCLEOTIDE SEQUENCE</scope>
</reference>
<feature type="region of interest" description="Disordered" evidence="1">
    <location>
        <begin position="15"/>
        <end position="64"/>
    </location>
</feature>
<evidence type="ECO:0000256" key="1">
    <source>
        <dbReference type="SAM" id="MobiDB-lite"/>
    </source>
</evidence>
<dbReference type="EMBL" id="BQKI01000001">
    <property type="protein sequence ID" value="GJM86598.1"/>
    <property type="molecule type" value="Genomic_DNA"/>
</dbReference>
<name>A0AAV5BLS8_ELECO</name>
<protein>
    <recommendedName>
        <fullName evidence="4">No apical meristem-associated C-terminal domain-containing protein</fullName>
    </recommendedName>
</protein>
<reference evidence="2" key="2">
    <citation type="submission" date="2021-12" db="EMBL/GenBank/DDBJ databases">
        <title>Resequencing data analysis of finger millet.</title>
        <authorList>
            <person name="Hatakeyama M."/>
            <person name="Aluri S."/>
            <person name="Balachadran M.T."/>
            <person name="Sivarajan S.R."/>
            <person name="Poveda L."/>
            <person name="Shimizu-Inatsugi R."/>
            <person name="Schlapbach R."/>
            <person name="Sreeman S.M."/>
            <person name="Shimizu K.K."/>
        </authorList>
    </citation>
    <scope>NUCLEOTIDE SEQUENCE</scope>
</reference>
<proteinExistence type="predicted"/>
<sequence length="90" mass="10131">MLHCWALLEHNEKWRRQNEDLHPLKKRPSSGEDAGYGNDGAETGTCATPGLDVPKSKRPPGRKAKEWMRGYRFCIQGGGQRDGDHKGDKD</sequence>
<dbReference type="Proteomes" id="UP001054889">
    <property type="component" value="Unassembled WGS sequence"/>
</dbReference>
<gene>
    <name evidence="2" type="primary">ga02472</name>
    <name evidence="2" type="ORF">PR202_ga02472</name>
</gene>
<dbReference type="AlphaFoldDB" id="A0AAV5BLS8"/>
<evidence type="ECO:0000313" key="2">
    <source>
        <dbReference type="EMBL" id="GJM86598.1"/>
    </source>
</evidence>
<comment type="caution">
    <text evidence="2">The sequence shown here is derived from an EMBL/GenBank/DDBJ whole genome shotgun (WGS) entry which is preliminary data.</text>
</comment>